<comment type="subcellular location">
    <subcellularLocation>
        <location evidence="1 9">Endoplasmic reticulum membrane</location>
        <topology evidence="1 9">Multi-pass membrane protein</topology>
    </subcellularLocation>
</comment>
<name>A0A0V0QV00_PSEPJ</name>
<reference evidence="13 14" key="1">
    <citation type="journal article" date="2015" name="Sci. Rep.">
        <title>Genome of the facultative scuticociliatosis pathogen Pseudocohnilembus persalinus provides insight into its virulence through horizontal gene transfer.</title>
        <authorList>
            <person name="Xiong J."/>
            <person name="Wang G."/>
            <person name="Cheng J."/>
            <person name="Tian M."/>
            <person name="Pan X."/>
            <person name="Warren A."/>
            <person name="Jiang C."/>
            <person name="Yuan D."/>
            <person name="Miao W."/>
        </authorList>
    </citation>
    <scope>NUCLEOTIDE SEQUENCE [LARGE SCALE GENOMIC DNA]</scope>
    <source>
        <strain evidence="13">36N120E</strain>
    </source>
</reference>
<evidence type="ECO:0000256" key="9">
    <source>
        <dbReference type="PIRNR" id="PIRNR000439"/>
    </source>
</evidence>
<evidence type="ECO:0000256" key="6">
    <source>
        <dbReference type="ARBA" id="ARBA00022989"/>
    </source>
</evidence>
<feature type="active site" evidence="10">
    <location>
        <position position="390"/>
    </location>
</feature>
<keyword evidence="6 12" id="KW-1133">Transmembrane helix</keyword>
<evidence type="ECO:0000256" key="12">
    <source>
        <dbReference type="SAM" id="Phobius"/>
    </source>
</evidence>
<evidence type="ECO:0000256" key="5">
    <source>
        <dbReference type="ARBA" id="ARBA00022824"/>
    </source>
</evidence>
<organism evidence="13 14">
    <name type="scientific">Pseudocohnilembus persalinus</name>
    <name type="common">Ciliate</name>
    <dbReference type="NCBI Taxonomy" id="266149"/>
    <lineage>
        <taxon>Eukaryota</taxon>
        <taxon>Sar</taxon>
        <taxon>Alveolata</taxon>
        <taxon>Ciliophora</taxon>
        <taxon>Intramacronucleata</taxon>
        <taxon>Oligohymenophorea</taxon>
        <taxon>Scuticociliatia</taxon>
        <taxon>Philasterida</taxon>
        <taxon>Pseudocohnilembidae</taxon>
        <taxon>Pseudocohnilembus</taxon>
    </lineage>
</organism>
<dbReference type="Proteomes" id="UP000054937">
    <property type="component" value="Unassembled WGS sequence"/>
</dbReference>
<evidence type="ECO:0000313" key="14">
    <source>
        <dbReference type="Proteomes" id="UP000054937"/>
    </source>
</evidence>
<comment type="caution">
    <text evidence="13">The sequence shown here is derived from an EMBL/GenBank/DDBJ whole genome shotgun (WGS) entry which is preliminary data.</text>
</comment>
<dbReference type="InParanoid" id="A0A0V0QV00"/>
<feature type="region of interest" description="Disordered" evidence="11">
    <location>
        <begin position="1"/>
        <end position="22"/>
    </location>
</feature>
<dbReference type="PIRSF" id="PIRSF000439">
    <property type="entry name" value="Oat_ACAT_DAG_ARE"/>
    <property type="match status" value="1"/>
</dbReference>
<feature type="transmembrane region" description="Helical" evidence="12">
    <location>
        <begin position="165"/>
        <end position="184"/>
    </location>
</feature>
<feature type="transmembrane region" description="Helical" evidence="12">
    <location>
        <begin position="132"/>
        <end position="153"/>
    </location>
</feature>
<protein>
    <recommendedName>
        <fullName evidence="9">O-acyltransferase</fullName>
    </recommendedName>
</protein>
<dbReference type="OMA" id="SCMIEDV"/>
<evidence type="ECO:0000256" key="4">
    <source>
        <dbReference type="ARBA" id="ARBA00022692"/>
    </source>
</evidence>
<feature type="transmembrane region" description="Helical" evidence="12">
    <location>
        <begin position="91"/>
        <end position="112"/>
    </location>
</feature>
<dbReference type="PANTHER" id="PTHR10408">
    <property type="entry name" value="STEROL O-ACYLTRANSFERASE"/>
    <property type="match status" value="1"/>
</dbReference>
<keyword evidence="7 9" id="KW-0472">Membrane</keyword>
<proteinExistence type="inferred from homology"/>
<keyword evidence="8 9" id="KW-0012">Acyltransferase</keyword>
<feature type="transmembrane region" description="Helical" evidence="12">
    <location>
        <begin position="431"/>
        <end position="448"/>
    </location>
</feature>
<dbReference type="EMBL" id="LDAU01000098">
    <property type="protein sequence ID" value="KRX06201.1"/>
    <property type="molecule type" value="Genomic_DNA"/>
</dbReference>
<evidence type="ECO:0000256" key="2">
    <source>
        <dbReference type="ARBA" id="ARBA00009010"/>
    </source>
</evidence>
<dbReference type="OrthoDB" id="10039049at2759"/>
<evidence type="ECO:0000256" key="8">
    <source>
        <dbReference type="ARBA" id="ARBA00023315"/>
    </source>
</evidence>
<accession>A0A0V0QV00</accession>
<gene>
    <name evidence="13" type="ORF">PPERSA_06083</name>
</gene>
<evidence type="ECO:0000313" key="13">
    <source>
        <dbReference type="EMBL" id="KRX06201.1"/>
    </source>
</evidence>
<evidence type="ECO:0000256" key="3">
    <source>
        <dbReference type="ARBA" id="ARBA00022679"/>
    </source>
</evidence>
<dbReference type="GO" id="GO:0008374">
    <property type="term" value="F:O-acyltransferase activity"/>
    <property type="evidence" value="ECO:0007669"/>
    <property type="project" value="InterPro"/>
</dbReference>
<keyword evidence="3 9" id="KW-0808">Transferase</keyword>
<dbReference type="GO" id="GO:0005789">
    <property type="term" value="C:endoplasmic reticulum membrane"/>
    <property type="evidence" value="ECO:0007669"/>
    <property type="project" value="UniProtKB-SubCell"/>
</dbReference>
<feature type="transmembrane region" description="Helical" evidence="12">
    <location>
        <begin position="377"/>
        <end position="395"/>
    </location>
</feature>
<feature type="transmembrane region" description="Helical" evidence="12">
    <location>
        <begin position="401"/>
        <end position="419"/>
    </location>
</feature>
<evidence type="ECO:0000256" key="10">
    <source>
        <dbReference type="PIRSR" id="PIRSR000439-1"/>
    </source>
</evidence>
<keyword evidence="4 12" id="KW-0812">Transmembrane</keyword>
<feature type="transmembrane region" description="Helical" evidence="12">
    <location>
        <begin position="196"/>
        <end position="214"/>
    </location>
</feature>
<evidence type="ECO:0000256" key="1">
    <source>
        <dbReference type="ARBA" id="ARBA00004477"/>
    </source>
</evidence>
<evidence type="ECO:0000256" key="7">
    <source>
        <dbReference type="ARBA" id="ARBA00023136"/>
    </source>
</evidence>
<comment type="similarity">
    <text evidence="2 9">Belongs to the membrane-bound acyltransferase family. Sterol o-acyltransferase subfamily.</text>
</comment>
<dbReference type="InterPro" id="IPR004299">
    <property type="entry name" value="MBOAT_fam"/>
</dbReference>
<feature type="transmembrane region" description="Helical" evidence="12">
    <location>
        <begin position="296"/>
        <end position="316"/>
    </location>
</feature>
<keyword evidence="14" id="KW-1185">Reference proteome</keyword>
<sequence>MAKPKTKQKKDIQKSGNKKKFPENENLLVKPLTELKSSLHQYKILGEQEVPDDINVYQYFFPNSERDCEYRHRRSILDEYHADSYLRKSIYYGYFQLFFMFSCYFFVCHPLTRFFDQGYFMQSQLISWVSQDLLQVFALWPQMVVYLHVGYILQIVKLPSKIEKILQFIWSILSFYLFSYYIPFTTYKNWVNTSRAFSAICNIAMTMKFHSYMVENRKFRKEDPKYKPKYKDFLYFVCAPAFIFQKQFPRNEKIEWKFFLIKSIFSLMGCIGIYFLTNDWLLPILETAEKTDFVTLLLELIEICFYFNLAVFYLIFENIMQGIAELTRFADREFYRDWWNTTNYIDFFTKNNRPLYNFSLKYIKTPIMQKFKISHKLGNYIILCFMAIMHELVIVVVSQTFTPFVLIIFILQLPLIGLLQKFEGGDWGNIIFWFLYLLAVPLVVAIYIKSNQILALFDTYN</sequence>
<dbReference type="InterPro" id="IPR014371">
    <property type="entry name" value="Oat_ACAT_DAG_ARE"/>
</dbReference>
<dbReference type="PANTHER" id="PTHR10408:SF9">
    <property type="entry name" value="STEROL O-ACYLTRANSFERASE 2-RELATED"/>
    <property type="match status" value="1"/>
</dbReference>
<feature type="transmembrane region" description="Helical" evidence="12">
    <location>
        <begin position="256"/>
        <end position="276"/>
    </location>
</feature>
<dbReference type="AlphaFoldDB" id="A0A0V0QV00"/>
<keyword evidence="5 9" id="KW-0256">Endoplasmic reticulum</keyword>
<dbReference type="Pfam" id="PF03062">
    <property type="entry name" value="MBOAT"/>
    <property type="match status" value="1"/>
</dbReference>
<evidence type="ECO:0000256" key="11">
    <source>
        <dbReference type="SAM" id="MobiDB-lite"/>
    </source>
</evidence>